<dbReference type="InterPro" id="IPR001031">
    <property type="entry name" value="Thioesterase"/>
</dbReference>
<dbReference type="InterPro" id="IPR012223">
    <property type="entry name" value="TEII"/>
</dbReference>
<dbReference type="InterPro" id="IPR029058">
    <property type="entry name" value="AB_hydrolase_fold"/>
</dbReference>
<dbReference type="RefSeq" id="WP_169930028.1">
    <property type="nucleotide sequence ID" value="NZ_PIPR01000001.1"/>
</dbReference>
<reference evidence="4" key="1">
    <citation type="journal article" date="2018" name="Front. Microbiol.">
        <title>Genome-Based Analysis Reveals the Taxonomy and Diversity of the Family Idiomarinaceae.</title>
        <authorList>
            <person name="Liu Y."/>
            <person name="Lai Q."/>
            <person name="Shao Z."/>
        </authorList>
    </citation>
    <scope>NUCLEOTIDE SEQUENCE [LARGE SCALE GENOMIC DNA]</scope>
    <source>
        <strain evidence="4">KYW314</strain>
    </source>
</reference>
<name>A0A7Z6ZU56_9GAMM</name>
<dbReference type="Gene3D" id="3.40.50.1820">
    <property type="entry name" value="alpha/beta hydrolase"/>
    <property type="match status" value="1"/>
</dbReference>
<dbReference type="Pfam" id="PF00975">
    <property type="entry name" value="Thioesterase"/>
    <property type="match status" value="1"/>
</dbReference>
<dbReference type="EMBL" id="PIPR01000001">
    <property type="protein sequence ID" value="RUO41297.1"/>
    <property type="molecule type" value="Genomic_DNA"/>
</dbReference>
<comment type="caution">
    <text evidence="3">The sequence shown here is derived from an EMBL/GenBank/DDBJ whole genome shotgun (WGS) entry which is preliminary data.</text>
</comment>
<evidence type="ECO:0000313" key="4">
    <source>
        <dbReference type="Proteomes" id="UP000287766"/>
    </source>
</evidence>
<proteinExistence type="inferred from homology"/>
<evidence type="ECO:0000256" key="1">
    <source>
        <dbReference type="ARBA" id="ARBA00007169"/>
    </source>
</evidence>
<dbReference type="GO" id="GO:0008610">
    <property type="term" value="P:lipid biosynthetic process"/>
    <property type="evidence" value="ECO:0007669"/>
    <property type="project" value="TreeGrafter"/>
</dbReference>
<protein>
    <submittedName>
        <fullName evidence="3">Thioesterase</fullName>
    </submittedName>
</protein>
<dbReference type="SUPFAM" id="SSF53474">
    <property type="entry name" value="alpha/beta-Hydrolases"/>
    <property type="match status" value="1"/>
</dbReference>
<dbReference type="Proteomes" id="UP000287766">
    <property type="component" value="Unassembled WGS sequence"/>
</dbReference>
<sequence length="256" mass="29414">MTSQDSNLFFVPQRLLAPKLRLFYFPFAGGSAQSYQQWHYSSHSDVEQVFVQLKGRGSRICERPHQTMQQQVEELMTHAAYFTEYPFMIFGHSLGALISYALCCQLQKSNFPMPLHLFVSACRAPHLPFLNKSRHALPQDEFIQALEQLNGTPVEVLRNEELMALFEPMLRADFKIAETYQAEPIPMPFPFSVIYGEQDTSTHMSQLTAWNELTKKKCTMRSYPGEHFYINQSPDQLTDYIQSVIGQCLNDKAVGV</sequence>
<evidence type="ECO:0000313" key="3">
    <source>
        <dbReference type="EMBL" id="RUO41297.1"/>
    </source>
</evidence>
<dbReference type="AlphaFoldDB" id="A0A7Z6ZU56"/>
<organism evidence="3 4">
    <name type="scientific">Pseudidiomarina aestuarii</name>
    <dbReference type="NCBI Taxonomy" id="624146"/>
    <lineage>
        <taxon>Bacteria</taxon>
        <taxon>Pseudomonadati</taxon>
        <taxon>Pseudomonadota</taxon>
        <taxon>Gammaproteobacteria</taxon>
        <taxon>Alteromonadales</taxon>
        <taxon>Idiomarinaceae</taxon>
        <taxon>Pseudidiomarina</taxon>
    </lineage>
</organism>
<dbReference type="PANTHER" id="PTHR11487">
    <property type="entry name" value="THIOESTERASE"/>
    <property type="match status" value="1"/>
</dbReference>
<keyword evidence="4" id="KW-1185">Reference proteome</keyword>
<comment type="similarity">
    <text evidence="1">Belongs to the thioesterase family.</text>
</comment>
<gene>
    <name evidence="3" type="ORF">CWE22_03725</name>
</gene>
<feature type="domain" description="Thioesterase" evidence="2">
    <location>
        <begin position="21"/>
        <end position="241"/>
    </location>
</feature>
<accession>A0A7Z6ZU56</accession>
<dbReference type="PANTHER" id="PTHR11487:SF0">
    <property type="entry name" value="S-ACYL FATTY ACID SYNTHASE THIOESTERASE, MEDIUM CHAIN"/>
    <property type="match status" value="1"/>
</dbReference>
<evidence type="ECO:0000259" key="2">
    <source>
        <dbReference type="Pfam" id="PF00975"/>
    </source>
</evidence>